<organism evidence="3 4">
    <name type="scientific">Salix dunnii</name>
    <dbReference type="NCBI Taxonomy" id="1413687"/>
    <lineage>
        <taxon>Eukaryota</taxon>
        <taxon>Viridiplantae</taxon>
        <taxon>Streptophyta</taxon>
        <taxon>Embryophyta</taxon>
        <taxon>Tracheophyta</taxon>
        <taxon>Spermatophyta</taxon>
        <taxon>Magnoliopsida</taxon>
        <taxon>eudicotyledons</taxon>
        <taxon>Gunneridae</taxon>
        <taxon>Pentapetalae</taxon>
        <taxon>rosids</taxon>
        <taxon>fabids</taxon>
        <taxon>Malpighiales</taxon>
        <taxon>Salicaceae</taxon>
        <taxon>Saliceae</taxon>
        <taxon>Salix</taxon>
    </lineage>
</organism>
<protein>
    <recommendedName>
        <fullName evidence="2">Helicase C-terminal domain-containing protein</fullName>
    </recommendedName>
</protein>
<dbReference type="AlphaFoldDB" id="A0A835MU16"/>
<gene>
    <name evidence="3" type="ORF">SADUNF_Sadunf08G0115200</name>
</gene>
<accession>A0A835MU16</accession>
<feature type="domain" description="Helicase C-terminal" evidence="2">
    <location>
        <begin position="7"/>
        <end position="168"/>
    </location>
</feature>
<keyword evidence="1" id="KW-0378">Hydrolase</keyword>
<dbReference type="SUPFAM" id="SSF52540">
    <property type="entry name" value="P-loop containing nucleoside triphosphate hydrolases"/>
    <property type="match status" value="1"/>
</dbReference>
<reference evidence="3 4" key="1">
    <citation type="submission" date="2020-10" db="EMBL/GenBank/DDBJ databases">
        <title>Plant Genome Project.</title>
        <authorList>
            <person name="Zhang R.-G."/>
        </authorList>
    </citation>
    <scope>NUCLEOTIDE SEQUENCE [LARGE SCALE GENOMIC DNA]</scope>
    <source>
        <strain evidence="3">FAFU-HL-1</strain>
        <tissue evidence="3">Leaf</tissue>
    </source>
</reference>
<dbReference type="EMBL" id="JADGMS010000008">
    <property type="protein sequence ID" value="KAF9677510.1"/>
    <property type="molecule type" value="Genomic_DNA"/>
</dbReference>
<dbReference type="InterPro" id="IPR049730">
    <property type="entry name" value="SNF2/RAD54-like_C"/>
</dbReference>
<name>A0A835MU16_9ROSI</name>
<dbReference type="PROSITE" id="PS51194">
    <property type="entry name" value="HELICASE_CTER"/>
    <property type="match status" value="1"/>
</dbReference>
<keyword evidence="4" id="KW-1185">Reference proteome</keyword>
<dbReference type="Gene3D" id="3.40.50.300">
    <property type="entry name" value="P-loop containing nucleotide triphosphate hydrolases"/>
    <property type="match status" value="1"/>
</dbReference>
<dbReference type="OrthoDB" id="1738433at2759"/>
<dbReference type="SMART" id="SM00490">
    <property type="entry name" value="HELICc"/>
    <property type="match status" value="1"/>
</dbReference>
<sequence length="235" mass="25928">MDEKKGTLSYKYVMLSAKSRDSPGYNSLVPASVGSQLEGLLFFLSDVPSNGSTQVMGRQNIVDAFNNGTSKACLLSTRAGGQGLNLTGAGAVTIPGLDFNPQIDRQAEDHCRRIGQTKPVTIYRMVTKGTVDENVNAMAKWKLVLVAAVLENYGGDLIITYDGIEILSKLTETCPRTFSCLFWRCIQSVIKGSSVLSDQESIALKFYFTFRYFYDIHCCISYARPGGELVYNLYF</sequence>
<dbReference type="InterPro" id="IPR001650">
    <property type="entry name" value="Helicase_C-like"/>
</dbReference>
<dbReference type="Pfam" id="PF00271">
    <property type="entry name" value="Helicase_C"/>
    <property type="match status" value="1"/>
</dbReference>
<evidence type="ECO:0000313" key="3">
    <source>
        <dbReference type="EMBL" id="KAF9677510.1"/>
    </source>
</evidence>
<evidence type="ECO:0000313" key="4">
    <source>
        <dbReference type="Proteomes" id="UP000657918"/>
    </source>
</evidence>
<dbReference type="InterPro" id="IPR027417">
    <property type="entry name" value="P-loop_NTPase"/>
</dbReference>
<dbReference type="GO" id="GO:0016787">
    <property type="term" value="F:hydrolase activity"/>
    <property type="evidence" value="ECO:0007669"/>
    <property type="project" value="UniProtKB-KW"/>
</dbReference>
<dbReference type="PANTHER" id="PTHR10799">
    <property type="entry name" value="SNF2/RAD54 HELICASE FAMILY"/>
    <property type="match status" value="1"/>
</dbReference>
<evidence type="ECO:0000259" key="2">
    <source>
        <dbReference type="PROSITE" id="PS51194"/>
    </source>
</evidence>
<dbReference type="Proteomes" id="UP000657918">
    <property type="component" value="Chromosome 8"/>
</dbReference>
<evidence type="ECO:0000256" key="1">
    <source>
        <dbReference type="ARBA" id="ARBA00022801"/>
    </source>
</evidence>
<comment type="caution">
    <text evidence="3">The sequence shown here is derived from an EMBL/GenBank/DDBJ whole genome shotgun (WGS) entry which is preliminary data.</text>
</comment>
<dbReference type="CDD" id="cd18793">
    <property type="entry name" value="SF2_C_SNF"/>
    <property type="match status" value="1"/>
</dbReference>
<proteinExistence type="predicted"/>